<evidence type="ECO:0000313" key="2">
    <source>
        <dbReference type="Proteomes" id="UP000237983"/>
    </source>
</evidence>
<name>A0A2T0VH35_9MICO</name>
<gene>
    <name evidence="1" type="ORF">B0I08_102198</name>
</gene>
<comment type="caution">
    <text evidence="1">The sequence shown here is derived from an EMBL/GenBank/DDBJ whole genome shotgun (WGS) entry which is preliminary data.</text>
</comment>
<dbReference type="RefSeq" id="WP_106210367.1">
    <property type="nucleotide sequence ID" value="NZ_PVTL01000002.1"/>
</dbReference>
<dbReference type="EMBL" id="PVTL01000002">
    <property type="protein sequence ID" value="PRY69522.1"/>
    <property type="molecule type" value="Genomic_DNA"/>
</dbReference>
<dbReference type="Proteomes" id="UP000237983">
    <property type="component" value="Unassembled WGS sequence"/>
</dbReference>
<evidence type="ECO:0000313" key="1">
    <source>
        <dbReference type="EMBL" id="PRY69522.1"/>
    </source>
</evidence>
<protein>
    <submittedName>
        <fullName evidence="1">Mycothiol system anti-sigma-R factor</fullName>
    </submittedName>
</protein>
<sequence length="78" mass="8697">MTDCGCDKAKAELEEYLHRELSDGDFQDISEHLATCQDCSDEHLIGLTITEKVRKACQEKAPEELRSAVLGRLSQISS</sequence>
<accession>A0A2T0VH35</accession>
<organism evidence="1 2">
    <name type="scientific">Glaciihabitans tibetensis</name>
    <dbReference type="NCBI Taxonomy" id="1266600"/>
    <lineage>
        <taxon>Bacteria</taxon>
        <taxon>Bacillati</taxon>
        <taxon>Actinomycetota</taxon>
        <taxon>Actinomycetes</taxon>
        <taxon>Micrococcales</taxon>
        <taxon>Microbacteriaceae</taxon>
        <taxon>Glaciihabitans</taxon>
    </lineage>
</organism>
<dbReference type="OrthoDB" id="3267840at2"/>
<proteinExistence type="predicted"/>
<dbReference type="AlphaFoldDB" id="A0A2T0VH35"/>
<reference evidence="1 2" key="1">
    <citation type="submission" date="2018-03" db="EMBL/GenBank/DDBJ databases">
        <title>Genomic Encyclopedia of Type Strains, Phase III (KMG-III): the genomes of soil and plant-associated and newly described type strains.</title>
        <authorList>
            <person name="Whitman W."/>
        </authorList>
    </citation>
    <scope>NUCLEOTIDE SEQUENCE [LARGE SCALE GENOMIC DNA]</scope>
    <source>
        <strain evidence="1 2">CGMCC 1.12484</strain>
    </source>
</reference>
<keyword evidence="2" id="KW-1185">Reference proteome</keyword>